<name>A0A177F1C8_9EURO</name>
<evidence type="ECO:0000256" key="4">
    <source>
        <dbReference type="ARBA" id="ARBA00023163"/>
    </source>
</evidence>
<evidence type="ECO:0000256" key="6">
    <source>
        <dbReference type="SAM" id="MobiDB-lite"/>
    </source>
</evidence>
<feature type="region of interest" description="Disordered" evidence="6">
    <location>
        <begin position="52"/>
        <end position="72"/>
    </location>
</feature>
<comment type="caution">
    <text evidence="8">The sequence shown here is derived from an EMBL/GenBank/DDBJ whole genome shotgun (WGS) entry which is preliminary data.</text>
</comment>
<sequence>MGPNSGLETQTPIRTVAACDRKQNSACTLERDHVAFKRLCVDPSLRERRLSGVLERARGSSENRAQGSQATIEHSTAPEICIANDTLLPTASGTAEDFRLSETLYPLVSEDQSSPKDAPNSDSGWQGNEPSVTGTFSPAWDDFSLFFDEQGGPGLFLDTSYAADLLHPQINSTNESPEDHTQGSDISIDDRERYDNYPQLYKPDPKGNPLRTSVICEFLQSKQAWAKVDEFGQSHKNNASVPIPEEARDSIMATIHIVLAKVLDKDQMGRIPTTFPPLRTVQTIFDAYLSRLAVFYPITHPGTLNQDHTMPYNGPGMQLQLLSTFVSGALMIPVPEVQTFATDLASIILQVLYEIFLRDANQTKDIYLTSTAILITAFGIWSGNKRQMELAEALRSSYTTMMSRRGLHERAQQRILEINLSGVDFEWRDWVMTETRRRLAYVWYVVEQEISLFNGVPTTLSFTEMRCPMPSNEALFAASSGNAWKDLLQLHQSELTTPTSSTVATLKCPHSLAAFHRRFLSGNIFQFQDAVTPFEVRLLLCSIQTLVSQYSQTKRFVPEEEEFYPETCTMSASTEYGQLRREELHYLLVKWHLLYRRVMPHVTPIRCGTDLSCILMAHLIAMELYVSFDDVQLFAGKEGFVEGRMLMPSFRRWAKTSGAARALLHAGQIMHTLRVVAEGTARPLWWPLAVARAALLLWAYGMAAQADEGNIDDRDCTSHPSLAHSGHLSAKQYQGLDPIDGELEDSALFSGSLIGYWDKGKVPCLTVPNGSFTPLLQISETLELSISLLRDGENVSTPLCRSVRTFLQDIQGLGVTYPGLSKGGMAIQQ</sequence>
<feature type="domain" description="Xylanolytic transcriptional activator regulatory" evidence="7">
    <location>
        <begin position="286"/>
        <end position="498"/>
    </location>
</feature>
<feature type="region of interest" description="Disordered" evidence="6">
    <location>
        <begin position="108"/>
        <end position="133"/>
    </location>
</feature>
<dbReference type="GeneID" id="34602836"/>
<dbReference type="RefSeq" id="XP_022510045.1">
    <property type="nucleotide sequence ID" value="XM_022657637.1"/>
</dbReference>
<evidence type="ECO:0000313" key="9">
    <source>
        <dbReference type="Proteomes" id="UP000077002"/>
    </source>
</evidence>
<dbReference type="PANTHER" id="PTHR47660:SF2">
    <property type="entry name" value="TRANSCRIPTION FACTOR WITH C2H2 AND ZN(2)-CYS(6) DNA BINDING DOMAIN (EUROFUNG)"/>
    <property type="match status" value="1"/>
</dbReference>
<dbReference type="Pfam" id="PF04082">
    <property type="entry name" value="Fungal_trans"/>
    <property type="match status" value="1"/>
</dbReference>
<dbReference type="PANTHER" id="PTHR47660">
    <property type="entry name" value="TRANSCRIPTION FACTOR WITH C2H2 AND ZN(2)-CYS(6) DNA BINDING DOMAIN (EUROFUNG)-RELATED-RELATED"/>
    <property type="match status" value="1"/>
</dbReference>
<proteinExistence type="predicted"/>
<keyword evidence="9" id="KW-1185">Reference proteome</keyword>
<evidence type="ECO:0000259" key="7">
    <source>
        <dbReference type="Pfam" id="PF04082"/>
    </source>
</evidence>
<feature type="region of interest" description="Disordered" evidence="6">
    <location>
        <begin position="170"/>
        <end position="206"/>
    </location>
</feature>
<feature type="compositionally biased region" description="Basic and acidic residues" evidence="6">
    <location>
        <begin position="52"/>
        <end position="61"/>
    </location>
</feature>
<feature type="compositionally biased region" description="Polar residues" evidence="6">
    <location>
        <begin position="120"/>
        <end position="133"/>
    </location>
</feature>
<gene>
    <name evidence="8" type="ORF">AYO21_07683</name>
</gene>
<dbReference type="CDD" id="cd12148">
    <property type="entry name" value="fungal_TF_MHR"/>
    <property type="match status" value="1"/>
</dbReference>
<evidence type="ECO:0000256" key="5">
    <source>
        <dbReference type="ARBA" id="ARBA00023242"/>
    </source>
</evidence>
<organism evidence="8 9">
    <name type="scientific">Fonsecaea monophora</name>
    <dbReference type="NCBI Taxonomy" id="254056"/>
    <lineage>
        <taxon>Eukaryota</taxon>
        <taxon>Fungi</taxon>
        <taxon>Dikarya</taxon>
        <taxon>Ascomycota</taxon>
        <taxon>Pezizomycotina</taxon>
        <taxon>Eurotiomycetes</taxon>
        <taxon>Chaetothyriomycetidae</taxon>
        <taxon>Chaetothyriales</taxon>
        <taxon>Herpotrichiellaceae</taxon>
        <taxon>Fonsecaea</taxon>
    </lineage>
</organism>
<feature type="compositionally biased region" description="Basic and acidic residues" evidence="6">
    <location>
        <begin position="177"/>
        <end position="195"/>
    </location>
</feature>
<reference evidence="8 9" key="1">
    <citation type="submission" date="2016-03" db="EMBL/GenBank/DDBJ databases">
        <title>Draft genome sequence of the Fonsecaea monophora CBS 269.37.</title>
        <authorList>
            <person name="Bombassaro A."/>
            <person name="Vinicius W.A."/>
            <person name="De Hoog S."/>
            <person name="Sun J."/>
            <person name="Souza E.M."/>
            <person name="Raittz R.T."/>
            <person name="Costa F."/>
            <person name="Leao A.C."/>
            <person name="Tadra-Sfeir M.Z."/>
            <person name="Baura V."/>
            <person name="Balsanelli E."/>
            <person name="Pedrosa F.O."/>
            <person name="Moreno L.F."/>
            <person name="Steffens M.B."/>
            <person name="Xi L."/>
            <person name="Bocca A.L."/>
            <person name="Felipe M.S."/>
            <person name="Teixeira M."/>
            <person name="Telles Filho F.Q."/>
            <person name="Azevedo C.M."/>
            <person name="Gomes R."/>
            <person name="Vicente V.A."/>
        </authorList>
    </citation>
    <scope>NUCLEOTIDE SEQUENCE [LARGE SCALE GENOMIC DNA]</scope>
    <source>
        <strain evidence="8 9">CBS 269.37</strain>
    </source>
</reference>
<dbReference type="GO" id="GO:0003677">
    <property type="term" value="F:DNA binding"/>
    <property type="evidence" value="ECO:0007669"/>
    <property type="project" value="InterPro"/>
</dbReference>
<keyword evidence="2" id="KW-0862">Zinc</keyword>
<evidence type="ECO:0000256" key="3">
    <source>
        <dbReference type="ARBA" id="ARBA00023015"/>
    </source>
</evidence>
<protein>
    <recommendedName>
        <fullName evidence="7">Xylanolytic transcriptional activator regulatory domain-containing protein</fullName>
    </recommendedName>
</protein>
<dbReference type="GO" id="GO:0008270">
    <property type="term" value="F:zinc ion binding"/>
    <property type="evidence" value="ECO:0007669"/>
    <property type="project" value="InterPro"/>
</dbReference>
<keyword evidence="5" id="KW-0539">Nucleus</keyword>
<dbReference type="EMBL" id="LVKK01000061">
    <property type="protein sequence ID" value="OAG38093.1"/>
    <property type="molecule type" value="Genomic_DNA"/>
</dbReference>
<keyword evidence="4" id="KW-0804">Transcription</keyword>
<dbReference type="InterPro" id="IPR007219">
    <property type="entry name" value="XnlR_reg_dom"/>
</dbReference>
<evidence type="ECO:0000256" key="2">
    <source>
        <dbReference type="ARBA" id="ARBA00022833"/>
    </source>
</evidence>
<dbReference type="Proteomes" id="UP000077002">
    <property type="component" value="Unassembled WGS sequence"/>
</dbReference>
<evidence type="ECO:0000313" key="8">
    <source>
        <dbReference type="EMBL" id="OAG38093.1"/>
    </source>
</evidence>
<accession>A0A177F1C8</accession>
<dbReference type="AlphaFoldDB" id="A0A177F1C8"/>
<keyword evidence="3" id="KW-0805">Transcription regulation</keyword>
<dbReference type="GO" id="GO:0006351">
    <property type="term" value="P:DNA-templated transcription"/>
    <property type="evidence" value="ECO:0007669"/>
    <property type="project" value="InterPro"/>
</dbReference>
<feature type="compositionally biased region" description="Polar residues" evidence="6">
    <location>
        <begin position="62"/>
        <end position="72"/>
    </location>
</feature>
<keyword evidence="1" id="KW-0479">Metal-binding</keyword>
<dbReference type="OrthoDB" id="40579at2759"/>
<evidence type="ECO:0000256" key="1">
    <source>
        <dbReference type="ARBA" id="ARBA00022723"/>
    </source>
</evidence>